<accession>A0ABP8BX53</accession>
<feature type="transmembrane region" description="Helical" evidence="1">
    <location>
        <begin position="266"/>
        <end position="286"/>
    </location>
</feature>
<feature type="transmembrane region" description="Helical" evidence="1">
    <location>
        <begin position="237"/>
        <end position="257"/>
    </location>
</feature>
<keyword evidence="1" id="KW-0472">Membrane</keyword>
<protein>
    <recommendedName>
        <fullName evidence="4">LigA protein</fullName>
    </recommendedName>
</protein>
<organism evidence="2 3">
    <name type="scientific">Actinomadura meridiana</name>
    <dbReference type="NCBI Taxonomy" id="559626"/>
    <lineage>
        <taxon>Bacteria</taxon>
        <taxon>Bacillati</taxon>
        <taxon>Actinomycetota</taxon>
        <taxon>Actinomycetes</taxon>
        <taxon>Streptosporangiales</taxon>
        <taxon>Thermomonosporaceae</taxon>
        <taxon>Actinomadura</taxon>
    </lineage>
</organism>
<evidence type="ECO:0008006" key="4">
    <source>
        <dbReference type="Google" id="ProtNLM"/>
    </source>
</evidence>
<feature type="transmembrane region" description="Helical" evidence="1">
    <location>
        <begin position="70"/>
        <end position="90"/>
    </location>
</feature>
<keyword evidence="1" id="KW-0812">Transmembrane</keyword>
<dbReference type="Proteomes" id="UP001501710">
    <property type="component" value="Unassembled WGS sequence"/>
</dbReference>
<evidence type="ECO:0000313" key="3">
    <source>
        <dbReference type="Proteomes" id="UP001501710"/>
    </source>
</evidence>
<feature type="transmembrane region" description="Helical" evidence="1">
    <location>
        <begin position="30"/>
        <end position="50"/>
    </location>
</feature>
<comment type="caution">
    <text evidence="2">The sequence shown here is derived from an EMBL/GenBank/DDBJ whole genome shotgun (WGS) entry which is preliminary data.</text>
</comment>
<sequence>MVRAIVDAMTVSAPLRPAPVAGGGPGRLRLGVCLATVAACVPYLTIKLAWLSGSTVGWDDPEAAKDSALYVGNAITMGMDAVAVAVVVAFTFRWGLRLPAWLVLTPMWIGAGLLAPIVVAVPIGALVQTLFSSAPLTASDNPLQGWVYGVVYTGFSFQAVGLITAFVLYARRRWPDVFTVRTKDVPRGATHSLQALLAYTATVFALVFAAAQFYWAFGGTSGLTADELDYRGAVQRLADGIMGVLALVGAAALVAIVRRGARPPRFAVPLAGVWLGAGTTFTWTLFELITKLGDPEFLDSGSASALNLSGLAGLIAGLLMGVTGAVLLTERDAHAQSASPTASRTP</sequence>
<dbReference type="EMBL" id="BAABAS010000005">
    <property type="protein sequence ID" value="GAA4229215.1"/>
    <property type="molecule type" value="Genomic_DNA"/>
</dbReference>
<evidence type="ECO:0000256" key="1">
    <source>
        <dbReference type="SAM" id="Phobius"/>
    </source>
</evidence>
<feature type="transmembrane region" description="Helical" evidence="1">
    <location>
        <begin position="196"/>
        <end position="217"/>
    </location>
</feature>
<name>A0ABP8BX53_9ACTN</name>
<keyword evidence="3" id="KW-1185">Reference proteome</keyword>
<proteinExistence type="predicted"/>
<gene>
    <name evidence="2" type="ORF">GCM10022254_21140</name>
</gene>
<feature type="transmembrane region" description="Helical" evidence="1">
    <location>
        <begin position="306"/>
        <end position="328"/>
    </location>
</feature>
<evidence type="ECO:0000313" key="2">
    <source>
        <dbReference type="EMBL" id="GAA4229215.1"/>
    </source>
</evidence>
<keyword evidence="1" id="KW-1133">Transmembrane helix</keyword>
<feature type="transmembrane region" description="Helical" evidence="1">
    <location>
        <begin position="102"/>
        <end position="126"/>
    </location>
</feature>
<reference evidence="3" key="1">
    <citation type="journal article" date="2019" name="Int. J. Syst. Evol. Microbiol.">
        <title>The Global Catalogue of Microorganisms (GCM) 10K type strain sequencing project: providing services to taxonomists for standard genome sequencing and annotation.</title>
        <authorList>
            <consortium name="The Broad Institute Genomics Platform"/>
            <consortium name="The Broad Institute Genome Sequencing Center for Infectious Disease"/>
            <person name="Wu L."/>
            <person name="Ma J."/>
        </authorList>
    </citation>
    <scope>NUCLEOTIDE SEQUENCE [LARGE SCALE GENOMIC DNA]</scope>
    <source>
        <strain evidence="3">JCM 17440</strain>
    </source>
</reference>
<feature type="transmembrane region" description="Helical" evidence="1">
    <location>
        <begin position="146"/>
        <end position="169"/>
    </location>
</feature>